<feature type="transmembrane region" description="Helical" evidence="1">
    <location>
        <begin position="36"/>
        <end position="56"/>
    </location>
</feature>
<dbReference type="InterPro" id="IPR011528">
    <property type="entry name" value="NERD"/>
</dbReference>
<keyword evidence="1" id="KW-0472">Membrane</keyword>
<dbReference type="EMBL" id="MLJW01000564">
    <property type="protein sequence ID" value="OIQ85156.1"/>
    <property type="molecule type" value="Genomic_DNA"/>
</dbReference>
<accession>A0A1J5QZJ9</accession>
<dbReference type="Pfam" id="PF08378">
    <property type="entry name" value="NERD"/>
    <property type="match status" value="1"/>
</dbReference>
<keyword evidence="1" id="KW-1133">Transmembrane helix</keyword>
<reference evidence="3" key="1">
    <citation type="submission" date="2016-10" db="EMBL/GenBank/DDBJ databases">
        <title>Sequence of Gallionella enrichment culture.</title>
        <authorList>
            <person name="Poehlein A."/>
            <person name="Muehling M."/>
            <person name="Daniel R."/>
        </authorList>
    </citation>
    <scope>NUCLEOTIDE SEQUENCE</scope>
</reference>
<name>A0A1J5QZJ9_9ZZZZ</name>
<protein>
    <submittedName>
        <fullName evidence="3">Nuclease-related domain protein</fullName>
    </submittedName>
</protein>
<comment type="caution">
    <text evidence="3">The sequence shown here is derived from an EMBL/GenBank/DDBJ whole genome shotgun (WGS) entry which is preliminary data.</text>
</comment>
<proteinExistence type="predicted"/>
<gene>
    <name evidence="3" type="ORF">GALL_330180</name>
</gene>
<keyword evidence="1" id="KW-0812">Transmembrane</keyword>
<dbReference type="AlphaFoldDB" id="A0A1J5QZJ9"/>
<feature type="domain" description="NERD" evidence="2">
    <location>
        <begin position="94"/>
        <end position="204"/>
    </location>
</feature>
<evidence type="ECO:0000256" key="1">
    <source>
        <dbReference type="SAM" id="Phobius"/>
    </source>
</evidence>
<organism evidence="3">
    <name type="scientific">mine drainage metagenome</name>
    <dbReference type="NCBI Taxonomy" id="410659"/>
    <lineage>
        <taxon>unclassified sequences</taxon>
        <taxon>metagenomes</taxon>
        <taxon>ecological metagenomes</taxon>
    </lineage>
</organism>
<sequence>MKNQVDARRNRRRAGARARRKYTALRREWLRRHRKLWALATLAAVAFWFAFSWLMRLFPGDLTWARAAFAGALGATLIALRQSPPVSIASWQEGAYGEEETAKQLRVLEKEGWVVLHDLVNGSANFDHVVLGPRGAFCLNSKWSGYRLEQTAEGRLVGRHQYDEDLYRDVESMLRKARAEAAALSAQITQRCGQKVWVQPVIVWWGDVASGGKSLDGVGVVQGKHLADRLRAFKDGRPVPQFDKVVAALQPGRHTQRRVLT</sequence>
<evidence type="ECO:0000313" key="3">
    <source>
        <dbReference type="EMBL" id="OIQ85156.1"/>
    </source>
</evidence>
<evidence type="ECO:0000259" key="2">
    <source>
        <dbReference type="Pfam" id="PF08378"/>
    </source>
</evidence>